<dbReference type="Gene3D" id="3.40.850.10">
    <property type="entry name" value="Kinesin motor domain"/>
    <property type="match status" value="1"/>
</dbReference>
<keyword evidence="4 5" id="KW-0505">Motor protein</keyword>
<sequence>MIKESVYRDLGHTLLRNAWDGYNAALFAYGQTGSGKSYSIVGYGSNKGIVPRFCEEIFQTIEHRSGDGVVVEVTFSMLEIYNEIVKDLLNINHNESQNKNNSKDHKNKKKGLKIREHPTKGFYAEGLQSFLVTNYKEMEERINEGTTNRSIAATNMNETSSRAHTIIVINLIQKSKNSTGQETTKTSSINLVDLAGSERLSGTQATGDRMKEGVSINQSLSCVGNCIHALAEKAQGKNVKVPYRDSVLTRLLQNALGGNSKTVMLAAISPADINYDETLSTLRYADRAKQIRNHAKINKDSTDKLVKELREENEKLKKLMDSGTNGLTNGSATPINGFALSPDALKEAKSKWEEEMKAAMDENERQLNQMKQSYEERLQQEKHKKSKKKVESQKLESEKADNPYLSNLNFDEQLSGKIIYIIRKGANIIGKAEDCTIQLLGPSLQEHHAVINRTEHGKVIMERCGDDCRVLLNGDPVTHKVNLSHNDRLLFGTTQLFVFSHPDQKLKSKMTYADVTFELAQEEIATKAGFAVNTDDQSIEQALLNKDLLEAIPAVDEANAISEELEKFVRFEIMLVSPQFLGKAGERTEVYVRIRNIESGQEFEWTKDEFLNRLYVMKEMYQNYEAGEEDWDLPAVCSLINTICVHLLTCQLYSQDRDPFLEDLHRECHIGTVQVYLQSLAFMIELKEQLSINDFSGSEVGIINIEIVPCDEVGNEYDERDDVYVDSPHELMGRSIHFVVKINGCRGLPSRFTDIYVKFRIFLDEEDTRTDPMSDTANPDFNFKKIWTFKRVTQQLVDYLKDGFINMQVWGKQSIKFTNIAKQNTGRNTKQLFQEELDKQGNELMQGFKMNGRVVDPNKQSIIVELLLMKKQQSRQQQRIENIRRLVETAEKYRKRKISVQLVKDLLFTTTPEMADALIQQVPEDDQYDSMKASSGLHSSLVPSIALIISLSTRGIANQLSGVWVK</sequence>
<name>A0A7R9LPT8_9ACAR</name>
<accession>A0A7R9LPT8</accession>
<feature type="domain" description="Kinesin motor" evidence="8">
    <location>
        <begin position="1"/>
        <end position="291"/>
    </location>
</feature>
<dbReference type="AlphaFoldDB" id="A0A7R9LPT8"/>
<gene>
    <name evidence="9" type="ORF">ONB1V03_LOCUS5320</name>
</gene>
<keyword evidence="3" id="KW-0175">Coiled coil</keyword>
<protein>
    <recommendedName>
        <fullName evidence="6">Kinesin-like protein</fullName>
    </recommendedName>
</protein>
<dbReference type="SUPFAM" id="SSF49562">
    <property type="entry name" value="C2 domain (Calcium/lipid-binding domain, CaLB)"/>
    <property type="match status" value="1"/>
</dbReference>
<keyword evidence="10" id="KW-1185">Reference proteome</keyword>
<evidence type="ECO:0000256" key="1">
    <source>
        <dbReference type="ARBA" id="ARBA00022741"/>
    </source>
</evidence>
<dbReference type="Pfam" id="PF00498">
    <property type="entry name" value="FHA"/>
    <property type="match status" value="1"/>
</dbReference>
<dbReference type="InterPro" id="IPR008984">
    <property type="entry name" value="SMAD_FHA_dom_sf"/>
</dbReference>
<keyword evidence="6" id="KW-0493">Microtubule</keyword>
<evidence type="ECO:0000256" key="5">
    <source>
        <dbReference type="PROSITE-ProRule" id="PRU00283"/>
    </source>
</evidence>
<evidence type="ECO:0000256" key="4">
    <source>
        <dbReference type="ARBA" id="ARBA00023175"/>
    </source>
</evidence>
<dbReference type="GO" id="GO:0008017">
    <property type="term" value="F:microtubule binding"/>
    <property type="evidence" value="ECO:0007669"/>
    <property type="project" value="InterPro"/>
</dbReference>
<comment type="similarity">
    <text evidence="5 6">Belongs to the TRAFAC class myosin-kinesin ATPase superfamily. Kinesin family.</text>
</comment>
<feature type="binding site" evidence="5">
    <location>
        <begin position="30"/>
        <end position="37"/>
    </location>
    <ligand>
        <name>ATP</name>
        <dbReference type="ChEBI" id="CHEBI:30616"/>
    </ligand>
</feature>
<evidence type="ECO:0000313" key="10">
    <source>
        <dbReference type="Proteomes" id="UP000728032"/>
    </source>
</evidence>
<evidence type="ECO:0000259" key="8">
    <source>
        <dbReference type="PROSITE" id="PS50067"/>
    </source>
</evidence>
<keyword evidence="2 5" id="KW-0067">ATP-binding</keyword>
<dbReference type="InterPro" id="IPR036961">
    <property type="entry name" value="Kinesin_motor_dom_sf"/>
</dbReference>
<dbReference type="EMBL" id="OC916931">
    <property type="protein sequence ID" value="CAD7645658.1"/>
    <property type="molecule type" value="Genomic_DNA"/>
</dbReference>
<evidence type="ECO:0000256" key="6">
    <source>
        <dbReference type="RuleBase" id="RU000394"/>
    </source>
</evidence>
<dbReference type="PROSITE" id="PS50067">
    <property type="entry name" value="KINESIN_MOTOR_2"/>
    <property type="match status" value="1"/>
</dbReference>
<dbReference type="Proteomes" id="UP000728032">
    <property type="component" value="Unassembled WGS sequence"/>
</dbReference>
<dbReference type="GO" id="GO:0007018">
    <property type="term" value="P:microtubule-based movement"/>
    <property type="evidence" value="ECO:0007669"/>
    <property type="project" value="InterPro"/>
</dbReference>
<evidence type="ECO:0000256" key="2">
    <source>
        <dbReference type="ARBA" id="ARBA00022840"/>
    </source>
</evidence>
<dbReference type="GO" id="GO:0003777">
    <property type="term" value="F:microtubule motor activity"/>
    <property type="evidence" value="ECO:0007669"/>
    <property type="project" value="InterPro"/>
</dbReference>
<dbReference type="FunFam" id="2.60.200.20:FF:000034">
    <property type="entry name" value="kinesin-like protein KIF28P"/>
    <property type="match status" value="1"/>
</dbReference>
<dbReference type="PRINTS" id="PR00380">
    <property type="entry name" value="KINESINHEAVY"/>
</dbReference>
<evidence type="ECO:0000256" key="7">
    <source>
        <dbReference type="SAM" id="MobiDB-lite"/>
    </source>
</evidence>
<dbReference type="EMBL" id="CAJPVJ010002106">
    <property type="protein sequence ID" value="CAG2165782.1"/>
    <property type="molecule type" value="Genomic_DNA"/>
</dbReference>
<organism evidence="9">
    <name type="scientific">Oppiella nova</name>
    <dbReference type="NCBI Taxonomy" id="334625"/>
    <lineage>
        <taxon>Eukaryota</taxon>
        <taxon>Metazoa</taxon>
        <taxon>Ecdysozoa</taxon>
        <taxon>Arthropoda</taxon>
        <taxon>Chelicerata</taxon>
        <taxon>Arachnida</taxon>
        <taxon>Acari</taxon>
        <taxon>Acariformes</taxon>
        <taxon>Sarcoptiformes</taxon>
        <taxon>Oribatida</taxon>
        <taxon>Brachypylina</taxon>
        <taxon>Oppioidea</taxon>
        <taxon>Oppiidae</taxon>
        <taxon>Oppiella</taxon>
    </lineage>
</organism>
<dbReference type="PROSITE" id="PS00411">
    <property type="entry name" value="KINESIN_MOTOR_1"/>
    <property type="match status" value="1"/>
</dbReference>
<feature type="compositionally biased region" description="Basic and acidic residues" evidence="7">
    <location>
        <begin position="389"/>
        <end position="398"/>
    </location>
</feature>
<feature type="region of interest" description="Disordered" evidence="7">
    <location>
        <begin position="374"/>
        <end position="398"/>
    </location>
</feature>
<dbReference type="InterPro" id="IPR035892">
    <property type="entry name" value="C2_domain_sf"/>
</dbReference>
<dbReference type="InterPro" id="IPR000253">
    <property type="entry name" value="FHA_dom"/>
</dbReference>
<dbReference type="SUPFAM" id="SSF52540">
    <property type="entry name" value="P-loop containing nucleoside triphosphate hydrolases"/>
    <property type="match status" value="1"/>
</dbReference>
<dbReference type="SUPFAM" id="SSF49879">
    <property type="entry name" value="SMAD/FHA domain"/>
    <property type="match status" value="1"/>
</dbReference>
<dbReference type="Gene3D" id="2.60.200.20">
    <property type="match status" value="1"/>
</dbReference>
<evidence type="ECO:0000256" key="3">
    <source>
        <dbReference type="ARBA" id="ARBA00023054"/>
    </source>
</evidence>
<dbReference type="PANTHER" id="PTHR47117">
    <property type="entry name" value="STAR-RELATED LIPID TRANSFER PROTEIN 9"/>
    <property type="match status" value="1"/>
</dbReference>
<evidence type="ECO:0000313" key="9">
    <source>
        <dbReference type="EMBL" id="CAD7645658.1"/>
    </source>
</evidence>
<dbReference type="OrthoDB" id="3176171at2759"/>
<dbReference type="GO" id="GO:0005524">
    <property type="term" value="F:ATP binding"/>
    <property type="evidence" value="ECO:0007669"/>
    <property type="project" value="UniProtKB-UniRule"/>
</dbReference>
<dbReference type="InterPro" id="IPR001752">
    <property type="entry name" value="Kinesin_motor_dom"/>
</dbReference>
<dbReference type="GO" id="GO:0005874">
    <property type="term" value="C:microtubule"/>
    <property type="evidence" value="ECO:0007669"/>
    <property type="project" value="UniProtKB-KW"/>
</dbReference>
<reference evidence="9" key="1">
    <citation type="submission" date="2020-11" db="EMBL/GenBank/DDBJ databases">
        <authorList>
            <person name="Tran Van P."/>
        </authorList>
    </citation>
    <scope>NUCLEOTIDE SEQUENCE</scope>
</reference>
<keyword evidence="1 5" id="KW-0547">Nucleotide-binding</keyword>
<dbReference type="Pfam" id="PF00225">
    <property type="entry name" value="Kinesin"/>
    <property type="match status" value="1"/>
</dbReference>
<dbReference type="InterPro" id="IPR019821">
    <property type="entry name" value="Kinesin_motor_CS"/>
</dbReference>
<dbReference type="InterPro" id="IPR027417">
    <property type="entry name" value="P-loop_NTPase"/>
</dbReference>
<proteinExistence type="inferred from homology"/>
<dbReference type="SMART" id="SM00129">
    <property type="entry name" value="KISc"/>
    <property type="match status" value="1"/>
</dbReference>